<accession>A0ABN2TRF4</accession>
<evidence type="ECO:0000313" key="3">
    <source>
        <dbReference type="Proteomes" id="UP001500751"/>
    </source>
</evidence>
<dbReference type="SMART" id="SM00418">
    <property type="entry name" value="HTH_ARSR"/>
    <property type="match status" value="1"/>
</dbReference>
<comment type="caution">
    <text evidence="2">The sequence shown here is derived from an EMBL/GenBank/DDBJ whole genome shotgun (WGS) entry which is preliminary data.</text>
</comment>
<evidence type="ECO:0000259" key="1">
    <source>
        <dbReference type="SMART" id="SM00418"/>
    </source>
</evidence>
<protein>
    <recommendedName>
        <fullName evidence="1">HTH arsR-type domain-containing protein</fullName>
    </recommendedName>
</protein>
<name>A0ABN2TRF4_9ACTN</name>
<dbReference type="SUPFAM" id="SSF46785">
    <property type="entry name" value="Winged helix' DNA-binding domain"/>
    <property type="match status" value="1"/>
</dbReference>
<evidence type="ECO:0000313" key="2">
    <source>
        <dbReference type="EMBL" id="GAA2018576.1"/>
    </source>
</evidence>
<feature type="domain" description="HTH arsR-type" evidence="1">
    <location>
        <begin position="51"/>
        <end position="131"/>
    </location>
</feature>
<dbReference type="Gene3D" id="1.10.10.10">
    <property type="entry name" value="Winged helix-like DNA-binding domain superfamily/Winged helix DNA-binding domain"/>
    <property type="match status" value="1"/>
</dbReference>
<dbReference type="InterPro" id="IPR001845">
    <property type="entry name" value="HTH_ArsR_DNA-bd_dom"/>
</dbReference>
<dbReference type="InterPro" id="IPR036388">
    <property type="entry name" value="WH-like_DNA-bd_sf"/>
</dbReference>
<dbReference type="Proteomes" id="UP001500751">
    <property type="component" value="Unassembled WGS sequence"/>
</dbReference>
<sequence>MATSVGQPGRVGGATQHLTVCSGTCQSRLTGDSEEVTRNEEAALNTEELLAKLGAVGHAQRLRIVAELYTSARDGGRVHVSELARRLGLSRPLLYMHLERLEAAGLVVGHLELSEDGKAMKYFELMPFALTLDAETIAETVARDAEPTGTDANTKGGIG</sequence>
<gene>
    <name evidence="2" type="ORF">GCM10009839_13450</name>
</gene>
<dbReference type="EMBL" id="BAAAQN010000006">
    <property type="protein sequence ID" value="GAA2018576.1"/>
    <property type="molecule type" value="Genomic_DNA"/>
</dbReference>
<dbReference type="InterPro" id="IPR011991">
    <property type="entry name" value="ArsR-like_HTH"/>
</dbReference>
<dbReference type="CDD" id="cd00090">
    <property type="entry name" value="HTH_ARSR"/>
    <property type="match status" value="1"/>
</dbReference>
<dbReference type="InterPro" id="IPR036390">
    <property type="entry name" value="WH_DNA-bd_sf"/>
</dbReference>
<proteinExistence type="predicted"/>
<organism evidence="2 3">
    <name type="scientific">Catenulispora yoronensis</name>
    <dbReference type="NCBI Taxonomy" id="450799"/>
    <lineage>
        <taxon>Bacteria</taxon>
        <taxon>Bacillati</taxon>
        <taxon>Actinomycetota</taxon>
        <taxon>Actinomycetes</taxon>
        <taxon>Catenulisporales</taxon>
        <taxon>Catenulisporaceae</taxon>
        <taxon>Catenulispora</taxon>
    </lineage>
</organism>
<dbReference type="Pfam" id="PF12840">
    <property type="entry name" value="HTH_20"/>
    <property type="match status" value="1"/>
</dbReference>
<reference evidence="2 3" key="1">
    <citation type="journal article" date="2019" name="Int. J. Syst. Evol. Microbiol.">
        <title>The Global Catalogue of Microorganisms (GCM) 10K type strain sequencing project: providing services to taxonomists for standard genome sequencing and annotation.</title>
        <authorList>
            <consortium name="The Broad Institute Genomics Platform"/>
            <consortium name="The Broad Institute Genome Sequencing Center for Infectious Disease"/>
            <person name="Wu L."/>
            <person name="Ma J."/>
        </authorList>
    </citation>
    <scope>NUCLEOTIDE SEQUENCE [LARGE SCALE GENOMIC DNA]</scope>
    <source>
        <strain evidence="2 3">JCM 16014</strain>
    </source>
</reference>
<keyword evidence="3" id="KW-1185">Reference proteome</keyword>